<keyword evidence="1" id="KW-0472">Membrane</keyword>
<dbReference type="OrthoDB" id="5151256at2759"/>
<accession>A0A1Y1VAA2</accession>
<keyword evidence="5" id="KW-1185">Reference proteome</keyword>
<feature type="domain" description="Agd3 CBM87" evidence="3">
    <location>
        <begin position="30"/>
        <end position="229"/>
    </location>
</feature>
<dbReference type="GO" id="GO:0031505">
    <property type="term" value="P:fungal-type cell wall organization"/>
    <property type="evidence" value="ECO:0007669"/>
    <property type="project" value="TreeGrafter"/>
</dbReference>
<sequence>MKLNTLYLTARVDGMTAIDTVGADQNSVVPMMMDSYGLNYDTVLLPTSSLTLEKDNVALYNTIVVEGATLQQLNQVKAQITAYQTKYKIRVVYLNCEPDPLQGFKQNGFNPIQTIAMRNVKLTEEALQLAHQYQMKGDDVNFRVETCILRDITDVNTCIRYHHYEVALENPSDPNIKPLLSFLDFEYNQEIGAYGGALINNNGLEEMHFWISFVDSHIAFFVSHIWIPWANYGMIDGYRRLFFEIQIDDYFTDNCFNKADCEGKREPAGVPHYRTSVEDMKNIAQWHKDVSSRLPKGSNIKIELAINGIHILTETQHKIQGVFQNWTVPETGYDYVKPLGFQGTSRWPEDIDDDWDDSLLQQLDPLYAFFKKPENQDNFYWLTHTFTHLKLDAASYHDSDMEMRANIKMSKEPYLGMYDRECYSKHSIVTPEISGLHNGDNLKAFSENGVYYAVGDTSRTDLSPGNFYFPFISNQTTSNFDGFVVFPRQPPQVYWDCSRIEENMETYRLRYPDRTSVTWEKHLDEEAELHIKNFLKLRHDPYMFHEGNLRNADFQEVTIGKATGKFGMMQQWVERMVVEVGKYLDWPMISVKMDDLAASYIDRISRASCQPQYTMVIDDDSGIIKEVKVESQAEVKLNIVGDYKAQCRAPLFVMRDVEFNEKHDIQNVEKIGDEPPTAWIILDKAGESKSFKFSKEIKYNDEKFVGKSSGTFFSGFKLYLIIFVGIVILLLAAYFIISKKRGNKSN</sequence>
<dbReference type="Pfam" id="PF25115">
    <property type="entry name" value="Agd3_CE"/>
    <property type="match status" value="1"/>
</dbReference>
<dbReference type="Pfam" id="PF25116">
    <property type="entry name" value="CBM87_Agd3"/>
    <property type="match status" value="1"/>
</dbReference>
<dbReference type="Proteomes" id="UP000193719">
    <property type="component" value="Unassembled WGS sequence"/>
</dbReference>
<dbReference type="PANTHER" id="PTHR31002">
    <property type="entry name" value="SERIPAUPERIN"/>
    <property type="match status" value="1"/>
</dbReference>
<dbReference type="AlphaFoldDB" id="A0A1Y1VAA2"/>
<dbReference type="InterPro" id="IPR056826">
    <property type="entry name" value="Agd3_CE"/>
</dbReference>
<evidence type="ECO:0000313" key="4">
    <source>
        <dbReference type="EMBL" id="ORX50615.1"/>
    </source>
</evidence>
<organism evidence="4 5">
    <name type="scientific">Piromyces finnis</name>
    <dbReference type="NCBI Taxonomy" id="1754191"/>
    <lineage>
        <taxon>Eukaryota</taxon>
        <taxon>Fungi</taxon>
        <taxon>Fungi incertae sedis</taxon>
        <taxon>Chytridiomycota</taxon>
        <taxon>Chytridiomycota incertae sedis</taxon>
        <taxon>Neocallimastigomycetes</taxon>
        <taxon>Neocallimastigales</taxon>
        <taxon>Neocallimastigaceae</taxon>
        <taxon>Piromyces</taxon>
    </lineage>
</organism>
<feature type="transmembrane region" description="Helical" evidence="1">
    <location>
        <begin position="718"/>
        <end position="737"/>
    </location>
</feature>
<evidence type="ECO:0000259" key="2">
    <source>
        <dbReference type="Pfam" id="PF25115"/>
    </source>
</evidence>
<keyword evidence="1" id="KW-1133">Transmembrane helix</keyword>
<evidence type="ECO:0000313" key="5">
    <source>
        <dbReference type="Proteomes" id="UP000193719"/>
    </source>
</evidence>
<dbReference type="PANTHER" id="PTHR31002:SF34">
    <property type="entry name" value="CELL WALL PROTEIN CWP1-RELATED"/>
    <property type="match status" value="1"/>
</dbReference>
<evidence type="ECO:0000259" key="3">
    <source>
        <dbReference type="Pfam" id="PF25116"/>
    </source>
</evidence>
<evidence type="ECO:0000256" key="1">
    <source>
        <dbReference type="SAM" id="Phobius"/>
    </source>
</evidence>
<proteinExistence type="predicted"/>
<dbReference type="GO" id="GO:0000324">
    <property type="term" value="C:fungal-type vacuole"/>
    <property type="evidence" value="ECO:0007669"/>
    <property type="project" value="TreeGrafter"/>
</dbReference>
<reference evidence="4 5" key="1">
    <citation type="submission" date="2016-08" db="EMBL/GenBank/DDBJ databases">
        <title>Genomes of anaerobic fungi encode conserved fungal cellulosomes for biomass hydrolysis.</title>
        <authorList>
            <consortium name="DOE Joint Genome Institute"/>
            <person name="Haitjema C.H."/>
            <person name="Gilmore S.P."/>
            <person name="Henske J.K."/>
            <person name="Solomon K.V."/>
            <person name="De Groot R."/>
            <person name="Kuo A."/>
            <person name="Mondo S.J."/>
            <person name="Salamov A.A."/>
            <person name="Labutti K."/>
            <person name="Zhao Z."/>
            <person name="Chiniquy J."/>
            <person name="Barry K."/>
            <person name="Brewer H.M."/>
            <person name="Purvine S.O."/>
            <person name="Wright A.T."/>
            <person name="Boxma B."/>
            <person name="Van Alen T."/>
            <person name="Hackstein J.H."/>
            <person name="Baker S.E."/>
            <person name="Grigoriev I.V."/>
            <person name="O'Malley M.A."/>
        </authorList>
    </citation>
    <scope>NUCLEOTIDE SEQUENCE [LARGE SCALE GENOMIC DNA]</scope>
    <source>
        <strain evidence="5">finn</strain>
    </source>
</reference>
<feature type="domain" description="Agd3 deacetylase" evidence="2">
    <location>
        <begin position="271"/>
        <end position="612"/>
    </location>
</feature>
<name>A0A1Y1VAA2_9FUNG</name>
<dbReference type="GO" id="GO:0009277">
    <property type="term" value="C:fungal-type cell wall"/>
    <property type="evidence" value="ECO:0007669"/>
    <property type="project" value="TreeGrafter"/>
</dbReference>
<protein>
    <submittedName>
        <fullName evidence="4">Uncharacterized protein</fullName>
    </submittedName>
</protein>
<comment type="caution">
    <text evidence="4">The sequence shown here is derived from an EMBL/GenBank/DDBJ whole genome shotgun (WGS) entry which is preliminary data.</text>
</comment>
<dbReference type="InterPro" id="IPR050788">
    <property type="entry name" value="Yeast_SRP1/TIP1_CWP"/>
</dbReference>
<dbReference type="EMBL" id="MCFH01000020">
    <property type="protein sequence ID" value="ORX50615.1"/>
    <property type="molecule type" value="Genomic_DNA"/>
</dbReference>
<reference evidence="4 5" key="2">
    <citation type="submission" date="2016-08" db="EMBL/GenBank/DDBJ databases">
        <title>Pervasive Adenine N6-methylation of Active Genes in Fungi.</title>
        <authorList>
            <consortium name="DOE Joint Genome Institute"/>
            <person name="Mondo S.J."/>
            <person name="Dannebaum R.O."/>
            <person name="Kuo R.C."/>
            <person name="Labutti K."/>
            <person name="Haridas S."/>
            <person name="Kuo A."/>
            <person name="Salamov A."/>
            <person name="Ahrendt S.R."/>
            <person name="Lipzen A."/>
            <person name="Sullivan W."/>
            <person name="Andreopoulos W.B."/>
            <person name="Clum A."/>
            <person name="Lindquist E."/>
            <person name="Daum C."/>
            <person name="Ramamoorthy G.K."/>
            <person name="Gryganskyi A."/>
            <person name="Culley D."/>
            <person name="Magnuson J.K."/>
            <person name="James T.Y."/>
            <person name="O'Malley M.A."/>
            <person name="Stajich J.E."/>
            <person name="Spatafora J.W."/>
            <person name="Visel A."/>
            <person name="Grigoriev I.V."/>
        </authorList>
    </citation>
    <scope>NUCLEOTIDE SEQUENCE [LARGE SCALE GENOMIC DNA]</scope>
    <source>
        <strain evidence="5">finn</strain>
    </source>
</reference>
<dbReference type="STRING" id="1754191.A0A1Y1VAA2"/>
<dbReference type="InterPro" id="IPR056827">
    <property type="entry name" value="CBM87_Agd3"/>
</dbReference>
<gene>
    <name evidence="4" type="ORF">BCR36DRAFT_583202</name>
</gene>
<dbReference type="GO" id="GO:0005199">
    <property type="term" value="F:structural constituent of cell wall"/>
    <property type="evidence" value="ECO:0007669"/>
    <property type="project" value="TreeGrafter"/>
</dbReference>
<keyword evidence="1" id="KW-0812">Transmembrane</keyword>